<proteinExistence type="predicted"/>
<evidence type="ECO:0000313" key="2">
    <source>
        <dbReference type="EMBL" id="CAE7171167.1"/>
    </source>
</evidence>
<gene>
    <name evidence="2" type="ORF">RDB_LOCUS106290</name>
</gene>
<dbReference type="AlphaFoldDB" id="A0A8H3E4D6"/>
<evidence type="ECO:0000256" key="1">
    <source>
        <dbReference type="SAM" id="MobiDB-lite"/>
    </source>
</evidence>
<name>A0A8H3E4D6_9AGAM</name>
<comment type="caution">
    <text evidence="2">The sequence shown here is derived from an EMBL/GenBank/DDBJ whole genome shotgun (WGS) entry which is preliminary data.</text>
</comment>
<reference evidence="2" key="1">
    <citation type="submission" date="2021-01" db="EMBL/GenBank/DDBJ databases">
        <authorList>
            <person name="Kaushik A."/>
        </authorList>
    </citation>
    <scope>NUCLEOTIDE SEQUENCE</scope>
    <source>
        <strain evidence="2">AG5</strain>
    </source>
</reference>
<organism evidence="2 3">
    <name type="scientific">Rhizoctonia solani</name>
    <dbReference type="NCBI Taxonomy" id="456999"/>
    <lineage>
        <taxon>Eukaryota</taxon>
        <taxon>Fungi</taxon>
        <taxon>Dikarya</taxon>
        <taxon>Basidiomycota</taxon>
        <taxon>Agaricomycotina</taxon>
        <taxon>Agaricomycetes</taxon>
        <taxon>Cantharellales</taxon>
        <taxon>Ceratobasidiaceae</taxon>
        <taxon>Rhizoctonia</taxon>
    </lineage>
</organism>
<sequence length="730" mass="82522">MSRPPQDSPRRAFSSSNYVARSMPKAAGRLRIDFKDPVFNGFRDRWGRRIYFWSLEYRKSRALPYHESILLKDLTDNPYANPHRDRSQVPPGSGAGRAVGNSLRRLSEALPGGFIHTSIAMEEGLRSSAQAGPPDWASNIPEDINDTGYLLKFERFNPETQPNPTQPDSAHRAEACDCVNLKTPGELNEQERNSTVELAITFPRAIPLEEVFKICLSISKDETAQKYTARQYNCYFFAWSIISMLVRSQMHYDWVRILRSNRRETTELINRRLVELSNPQRLHGQGSKSDTDVEILPNLTLFLCGECNIAEALPDTQRPFIREFATKLVDLSTFESIASSLLDRRDQPLWARDQLPLVRDKVRELLENVADSTVGLATAGTGESNAVALFWSDTSIPLDPEWDTIVGAERNKLLDLFSRRIWSAFREALEQTRQAERPVPNQTDQARSTPTNLLSLIQRIGDSPTVLAPQLTQLGLRAAWNAAGITAETRLSDPQNQPFQRTIRTLRHTPRQIGNVGHIMGPFIDVLSARREQVRASGGRRQPGEENPLSLDISNVLSMMGNINLQPQEEDRIVLELERSVKNMAAAGQGPDFSVEKLRRASLELMLRLKKRAREIDFGLNPDRAWRVCVWYSLSEEIIRLLYSGSQAPNQGIQCWLRAPGDAPRTTSGDKRFMSGSAIHEFIHGRIERLSKMIHNQRGPGAPQECQVEIEEAMTKIWQGLVSEEGIVTR</sequence>
<evidence type="ECO:0000313" key="3">
    <source>
        <dbReference type="Proteomes" id="UP000663827"/>
    </source>
</evidence>
<dbReference type="EMBL" id="CAJNJQ010002278">
    <property type="protein sequence ID" value="CAE7171167.1"/>
    <property type="molecule type" value="Genomic_DNA"/>
</dbReference>
<accession>A0A8H3E4D6</accession>
<feature type="region of interest" description="Disordered" evidence="1">
    <location>
        <begin position="77"/>
        <end position="99"/>
    </location>
</feature>
<dbReference type="Proteomes" id="UP000663827">
    <property type="component" value="Unassembled WGS sequence"/>
</dbReference>
<protein>
    <submittedName>
        <fullName evidence="2">Uncharacterized protein</fullName>
    </submittedName>
</protein>